<name>A0A9X2FLJ1_9LACO</name>
<reference evidence="2 3" key="1">
    <citation type="journal article" date="2023" name="Int. J. Syst. Evol. Microbiol.">
        <title>Ligilactobacillus ubinensis sp. nov., a novel species isolated from the wild ferment of a durian fruit (Durio zibethinus).</title>
        <authorList>
            <person name="Heng Y.C."/>
            <person name="Menon N."/>
            <person name="Chen B."/>
            <person name="Loo B.Z.L."/>
            <person name="Wong G.W.J."/>
            <person name="Lim A.C.H."/>
            <person name="Silvaraju S."/>
            <person name="Kittelmann S."/>
        </authorList>
    </citation>
    <scope>NUCLEOTIDE SEQUENCE [LARGE SCALE GENOMIC DNA]</scope>
    <source>
        <strain evidence="2 3">WILCCON 0076</strain>
    </source>
</reference>
<sequence>MEKLWKTRLKRYQKMLLKYLRYVLNDHFIIALLFILGAFAWNYSNFLKSVGLTNSLGYTKWLIVIGLLVLLHLGKYATLLEDADIVFLVPREYQMQSYLKKAYWHSVTITLGQQLLCLIILFPYFMIVLGFSLFQIVCIVLVQLLLKTQILRYELLAASIARLRENVVKIAFVWLIPAICLSLAIIWGWLGILITVMYILSLHKLEKRNMTSTIAWKYLIMKENQRMLSLYRFFNLFTDVPFISRTAKRRKYLDFILPQKPVYTFLYARSLVRNSEFSELWLRLTVLGTVILYFISNFMLSCILALIFNYLIGFQMFPLEKKYENIVFTHLYPIEKKVRERQFSRLLMKILVFTNVFFAISVLVATKGIYDFILMIIILGIEDYLLVVPYLKWYRKKHG</sequence>
<dbReference type="Pfam" id="PF05975">
    <property type="entry name" value="EcsB"/>
    <property type="match status" value="1"/>
</dbReference>
<evidence type="ECO:0000313" key="2">
    <source>
        <dbReference type="EMBL" id="MCP0886748.1"/>
    </source>
</evidence>
<accession>A0A9X2FLJ1</accession>
<feature type="transmembrane region" description="Helical" evidence="1">
    <location>
        <begin position="20"/>
        <end position="41"/>
    </location>
</feature>
<dbReference type="Proteomes" id="UP001139006">
    <property type="component" value="Unassembled WGS sequence"/>
</dbReference>
<dbReference type="GO" id="GO:0016020">
    <property type="term" value="C:membrane"/>
    <property type="evidence" value="ECO:0007669"/>
    <property type="project" value="InterPro"/>
</dbReference>
<dbReference type="PIRSF" id="PIRSF037259">
    <property type="entry name" value="EcsB_ABC"/>
    <property type="match status" value="1"/>
</dbReference>
<dbReference type="InterPro" id="IPR010288">
    <property type="entry name" value="EcsB_ABC"/>
</dbReference>
<comment type="caution">
    <text evidence="2">The sequence shown here is derived from an EMBL/GenBank/DDBJ whole genome shotgun (WGS) entry which is preliminary data.</text>
</comment>
<feature type="transmembrane region" description="Helical" evidence="1">
    <location>
        <begin position="167"/>
        <end position="200"/>
    </location>
</feature>
<feature type="transmembrane region" description="Helical" evidence="1">
    <location>
        <begin position="61"/>
        <end position="81"/>
    </location>
</feature>
<proteinExistence type="predicted"/>
<evidence type="ECO:0000256" key="1">
    <source>
        <dbReference type="SAM" id="Phobius"/>
    </source>
</evidence>
<keyword evidence="3" id="KW-1185">Reference proteome</keyword>
<keyword evidence="1" id="KW-0812">Transmembrane</keyword>
<gene>
    <name evidence="2" type="ORF">LB941_05270</name>
</gene>
<feature type="transmembrane region" description="Helical" evidence="1">
    <location>
        <begin position="290"/>
        <end position="312"/>
    </location>
</feature>
<dbReference type="AlphaFoldDB" id="A0A9X2FLJ1"/>
<evidence type="ECO:0000313" key="3">
    <source>
        <dbReference type="Proteomes" id="UP001139006"/>
    </source>
</evidence>
<keyword evidence="1" id="KW-0472">Membrane</keyword>
<dbReference type="RefSeq" id="WP_253360093.1">
    <property type="nucleotide sequence ID" value="NZ_JAIULA010000008.1"/>
</dbReference>
<organism evidence="2 3">
    <name type="scientific">Ligilactobacillus ubinensis</name>
    <dbReference type="NCBI Taxonomy" id="2876789"/>
    <lineage>
        <taxon>Bacteria</taxon>
        <taxon>Bacillati</taxon>
        <taxon>Bacillota</taxon>
        <taxon>Bacilli</taxon>
        <taxon>Lactobacillales</taxon>
        <taxon>Lactobacillaceae</taxon>
        <taxon>Ligilactobacillus</taxon>
    </lineage>
</organism>
<feature type="transmembrane region" description="Helical" evidence="1">
    <location>
        <begin position="372"/>
        <end position="391"/>
    </location>
</feature>
<feature type="transmembrane region" description="Helical" evidence="1">
    <location>
        <begin position="346"/>
        <end position="366"/>
    </location>
</feature>
<dbReference type="EMBL" id="JAIULA010000008">
    <property type="protein sequence ID" value="MCP0886748.1"/>
    <property type="molecule type" value="Genomic_DNA"/>
</dbReference>
<keyword evidence="1" id="KW-1133">Transmembrane helix</keyword>
<feature type="transmembrane region" description="Helical" evidence="1">
    <location>
        <begin position="102"/>
        <end position="121"/>
    </location>
</feature>
<protein>
    <submittedName>
        <fullName evidence="2">ABC transporter permease</fullName>
    </submittedName>
</protein>
<feature type="transmembrane region" description="Helical" evidence="1">
    <location>
        <begin position="127"/>
        <end position="146"/>
    </location>
</feature>